<organism evidence="3 4">
    <name type="scientific">Alternaria panax</name>
    <dbReference type="NCBI Taxonomy" id="48097"/>
    <lineage>
        <taxon>Eukaryota</taxon>
        <taxon>Fungi</taxon>
        <taxon>Dikarya</taxon>
        <taxon>Ascomycota</taxon>
        <taxon>Pezizomycotina</taxon>
        <taxon>Dothideomycetes</taxon>
        <taxon>Pleosporomycetidae</taxon>
        <taxon>Pleosporales</taxon>
        <taxon>Pleosporineae</taxon>
        <taxon>Pleosporaceae</taxon>
        <taxon>Alternaria</taxon>
        <taxon>Alternaria sect. Panax</taxon>
    </lineage>
</organism>
<sequence length="263" mass="28846">MDSTPITLSSRSISTTGGRSKRAAVSEEPGKKPKKPNSEIRKQQNRIASRNYREKRKRKLQYLQQLVNDDSDGHQDSEPSPRQHEVYSRSLSADYEVAGSSLSPYTSSSNLAFGSVGASTAVVTQAILAATTASFGAHQLSAEQTYSSYPPDWNAPVYSPPPPANIPWNMPPVWMSSLEYSAQASTVRPSMYRYNTHPAHSSFQQAHTSSHSSPNLPRESLANAGLYGYDANYAPQSHGDGNFNVSQPTSYESYYQGHRPAPN</sequence>
<dbReference type="Gene3D" id="1.20.5.170">
    <property type="match status" value="1"/>
</dbReference>
<evidence type="ECO:0000256" key="1">
    <source>
        <dbReference type="SAM" id="MobiDB-lite"/>
    </source>
</evidence>
<feature type="compositionally biased region" description="Basic and acidic residues" evidence="1">
    <location>
        <begin position="24"/>
        <end position="42"/>
    </location>
</feature>
<dbReference type="SUPFAM" id="SSF57959">
    <property type="entry name" value="Leucine zipper domain"/>
    <property type="match status" value="1"/>
</dbReference>
<keyword evidence="4" id="KW-1185">Reference proteome</keyword>
<dbReference type="PROSITE" id="PS00036">
    <property type="entry name" value="BZIP_BASIC"/>
    <property type="match status" value="1"/>
</dbReference>
<proteinExistence type="predicted"/>
<feature type="region of interest" description="Disordered" evidence="1">
    <location>
        <begin position="237"/>
        <end position="263"/>
    </location>
</feature>
<feature type="compositionally biased region" description="Polar residues" evidence="1">
    <location>
        <begin position="199"/>
        <end position="215"/>
    </location>
</feature>
<feature type="region of interest" description="Disordered" evidence="1">
    <location>
        <begin position="199"/>
        <end position="221"/>
    </location>
</feature>
<name>A0AAD4FI73_9PLEO</name>
<protein>
    <recommendedName>
        <fullName evidence="2">BZIP domain-containing protein</fullName>
    </recommendedName>
</protein>
<feature type="region of interest" description="Disordered" evidence="1">
    <location>
        <begin position="1"/>
        <end position="88"/>
    </location>
</feature>
<dbReference type="Pfam" id="PF07716">
    <property type="entry name" value="bZIP_2"/>
    <property type="match status" value="1"/>
</dbReference>
<gene>
    <name evidence="3" type="ORF">G6011_06034</name>
</gene>
<dbReference type="InterPro" id="IPR004827">
    <property type="entry name" value="bZIP"/>
</dbReference>
<feature type="compositionally biased region" description="Polar residues" evidence="1">
    <location>
        <begin position="243"/>
        <end position="253"/>
    </location>
</feature>
<evidence type="ECO:0000259" key="2">
    <source>
        <dbReference type="PROSITE" id="PS00036"/>
    </source>
</evidence>
<feature type="compositionally biased region" description="Low complexity" evidence="1">
    <location>
        <begin position="1"/>
        <end position="18"/>
    </location>
</feature>
<reference evidence="3" key="1">
    <citation type="submission" date="2021-07" db="EMBL/GenBank/DDBJ databases">
        <title>Genome Resource of American Ginseng Black Spot Pathogen Alternaria panax.</title>
        <authorList>
            <person name="Qiu C."/>
            <person name="Wang W."/>
            <person name="Liu Z."/>
        </authorList>
    </citation>
    <scope>NUCLEOTIDE SEQUENCE</scope>
    <source>
        <strain evidence="3">BNCC115425</strain>
    </source>
</reference>
<dbReference type="AlphaFoldDB" id="A0AAD4FI73"/>
<feature type="compositionally biased region" description="Basic and acidic residues" evidence="1">
    <location>
        <begin position="71"/>
        <end position="87"/>
    </location>
</feature>
<dbReference type="CDD" id="cd14688">
    <property type="entry name" value="bZIP_YAP"/>
    <property type="match status" value="1"/>
</dbReference>
<feature type="domain" description="BZIP" evidence="2">
    <location>
        <begin position="41"/>
        <end position="55"/>
    </location>
</feature>
<dbReference type="Proteomes" id="UP001199106">
    <property type="component" value="Unassembled WGS sequence"/>
</dbReference>
<dbReference type="EMBL" id="JAANER010000005">
    <property type="protein sequence ID" value="KAG9189166.1"/>
    <property type="molecule type" value="Genomic_DNA"/>
</dbReference>
<evidence type="ECO:0000313" key="3">
    <source>
        <dbReference type="EMBL" id="KAG9189166.1"/>
    </source>
</evidence>
<dbReference type="GO" id="GO:0003700">
    <property type="term" value="F:DNA-binding transcription factor activity"/>
    <property type="evidence" value="ECO:0007669"/>
    <property type="project" value="InterPro"/>
</dbReference>
<dbReference type="InterPro" id="IPR046347">
    <property type="entry name" value="bZIP_sf"/>
</dbReference>
<evidence type="ECO:0000313" key="4">
    <source>
        <dbReference type="Proteomes" id="UP001199106"/>
    </source>
</evidence>
<accession>A0AAD4FI73</accession>
<comment type="caution">
    <text evidence="3">The sequence shown here is derived from an EMBL/GenBank/DDBJ whole genome shotgun (WGS) entry which is preliminary data.</text>
</comment>